<evidence type="ECO:0000256" key="1">
    <source>
        <dbReference type="ARBA" id="ARBA00000085"/>
    </source>
</evidence>
<dbReference type="Gene3D" id="3.30.565.10">
    <property type="entry name" value="Histidine kinase-like ATPase, C-terminal domain"/>
    <property type="match status" value="1"/>
</dbReference>
<feature type="modified residue" description="4-aspartylphosphate" evidence="5">
    <location>
        <position position="53"/>
    </location>
</feature>
<dbReference type="InterPro" id="IPR000014">
    <property type="entry name" value="PAS"/>
</dbReference>
<dbReference type="GO" id="GO:0000155">
    <property type="term" value="F:phosphorelay sensor kinase activity"/>
    <property type="evidence" value="ECO:0007669"/>
    <property type="project" value="TreeGrafter"/>
</dbReference>
<dbReference type="EMBL" id="FZOC01000007">
    <property type="protein sequence ID" value="SNS13945.1"/>
    <property type="molecule type" value="Genomic_DNA"/>
</dbReference>
<dbReference type="Pfam" id="PF02518">
    <property type="entry name" value="HATPase_c"/>
    <property type="match status" value="1"/>
</dbReference>
<keyword evidence="5" id="KW-0597">Phosphoprotein</keyword>
<keyword evidence="3" id="KW-0808">Transferase</keyword>
<dbReference type="CDD" id="cd00130">
    <property type="entry name" value="PAS"/>
    <property type="match status" value="1"/>
</dbReference>
<evidence type="ECO:0000259" key="6">
    <source>
        <dbReference type="PROSITE" id="PS50109"/>
    </source>
</evidence>
<dbReference type="AlphaFoldDB" id="A0A239C0U9"/>
<evidence type="ECO:0000259" key="7">
    <source>
        <dbReference type="PROSITE" id="PS50110"/>
    </source>
</evidence>
<dbReference type="InterPro" id="IPR013656">
    <property type="entry name" value="PAS_4"/>
</dbReference>
<comment type="catalytic activity">
    <reaction evidence="1">
        <text>ATP + protein L-histidine = ADP + protein N-phospho-L-histidine.</text>
        <dbReference type="EC" id="2.7.13.3"/>
    </reaction>
</comment>
<sequence length="655" mass="71004">MRMDVLLVDDEAGIRTVVGITLGDMGHRVLCAASGEEALELFRRERPPIVLTDVRMPGMDGLELLRRIKAESPDTEVILVTGHGDMDVAVQGLKLDACDFIAKPAVPELLEIALKRAQDKILLREAVRQHTRELEEQVRVQAEKLVKLERQSVAREAVEGLAQVMGGLAGEISGELGVFNNLPCLVSVQDRDQRVISVNRLYRERLGDRVGQPGFSIYAGAAGQGLESPVARTLRSGLGQKSREGLFGEDESLNAVTVHTAPIHGRDGEVALVLEMLVESSEVQRLQDELHTSRRLYRQLFDEAPCFITVQDRHLRIQAANSRFREAFGAGTGGLCYHAYGRGERPCFGCPTLKTFADGQPHQCELTVRGKDGRPLSVVVWTAPVRNALGEIEAVMEMATDITELSRMQDHLASLGMLIASLSHGIKGLLTALDGGVYKVNSGFRSGDAQMVRDGWDKVTGLVARIKGMVLDILFYAKKRELTLRTLPGAELAAQVVEAAAPKARQQGVGFSAEISPDLGACTVDEVVLSAALVNILENAVDACRDDGAKTRHEVVFRARPDASGVFFEIEDNGQGMTPETLSRLFSVFFSTKGSRGTGLGLFIAKKAVDQHGGRIGAVSEPGRGSTFRIWIPRTQQCGAGTPTGRKTECPAESA</sequence>
<evidence type="ECO:0000256" key="2">
    <source>
        <dbReference type="ARBA" id="ARBA00012438"/>
    </source>
</evidence>
<dbReference type="InterPro" id="IPR003594">
    <property type="entry name" value="HATPase_dom"/>
</dbReference>
<dbReference type="EC" id="2.7.13.3" evidence="2"/>
<reference evidence="9 10" key="1">
    <citation type="submission" date="2017-06" db="EMBL/GenBank/DDBJ databases">
        <authorList>
            <person name="Kim H.J."/>
            <person name="Triplett B.A."/>
        </authorList>
    </citation>
    <scope>NUCLEOTIDE SEQUENCE [LARGE SCALE GENOMIC DNA]</scope>
    <source>
        <strain evidence="9 10">DSM 13116</strain>
    </source>
</reference>
<dbReference type="PRINTS" id="PR00344">
    <property type="entry name" value="BCTRLSENSOR"/>
</dbReference>
<dbReference type="Gene3D" id="3.30.450.20">
    <property type="entry name" value="PAS domain"/>
    <property type="match status" value="2"/>
</dbReference>
<dbReference type="InterPro" id="IPR001789">
    <property type="entry name" value="Sig_transdc_resp-reg_receiver"/>
</dbReference>
<dbReference type="Pfam" id="PF08448">
    <property type="entry name" value="PAS_4"/>
    <property type="match status" value="2"/>
</dbReference>
<accession>A0A239C0U9</accession>
<dbReference type="Gene3D" id="3.40.50.2300">
    <property type="match status" value="1"/>
</dbReference>
<organism evidence="9 10">
    <name type="scientific">Humidesulfovibrio mexicanus</name>
    <dbReference type="NCBI Taxonomy" id="147047"/>
    <lineage>
        <taxon>Bacteria</taxon>
        <taxon>Pseudomonadati</taxon>
        <taxon>Thermodesulfobacteriota</taxon>
        <taxon>Desulfovibrionia</taxon>
        <taxon>Desulfovibrionales</taxon>
        <taxon>Desulfovibrionaceae</taxon>
        <taxon>Humidesulfovibrio</taxon>
    </lineage>
</organism>
<dbReference type="RefSeq" id="WP_089275099.1">
    <property type="nucleotide sequence ID" value="NZ_FZOC01000007.1"/>
</dbReference>
<dbReference type="Pfam" id="PF00072">
    <property type="entry name" value="Response_reg"/>
    <property type="match status" value="1"/>
</dbReference>
<dbReference type="InterPro" id="IPR005467">
    <property type="entry name" value="His_kinase_dom"/>
</dbReference>
<evidence type="ECO:0000256" key="5">
    <source>
        <dbReference type="PROSITE-ProRule" id="PRU00169"/>
    </source>
</evidence>
<dbReference type="PROSITE" id="PS50110">
    <property type="entry name" value="RESPONSE_REGULATORY"/>
    <property type="match status" value="1"/>
</dbReference>
<protein>
    <recommendedName>
        <fullName evidence="2">histidine kinase</fullName>
        <ecNumber evidence="2">2.7.13.3</ecNumber>
    </recommendedName>
</protein>
<name>A0A239C0U9_9BACT</name>
<dbReference type="InterPro" id="IPR000700">
    <property type="entry name" value="PAS-assoc_C"/>
</dbReference>
<dbReference type="PANTHER" id="PTHR43047:SF72">
    <property type="entry name" value="OSMOSENSING HISTIDINE PROTEIN KINASE SLN1"/>
    <property type="match status" value="1"/>
</dbReference>
<feature type="domain" description="PAC" evidence="8">
    <location>
        <begin position="362"/>
        <end position="414"/>
    </location>
</feature>
<dbReference type="SUPFAM" id="SSF55874">
    <property type="entry name" value="ATPase domain of HSP90 chaperone/DNA topoisomerase II/histidine kinase"/>
    <property type="match status" value="1"/>
</dbReference>
<dbReference type="SUPFAM" id="SSF52172">
    <property type="entry name" value="CheY-like"/>
    <property type="match status" value="1"/>
</dbReference>
<dbReference type="OrthoDB" id="9805967at2"/>
<dbReference type="InterPro" id="IPR035965">
    <property type="entry name" value="PAS-like_dom_sf"/>
</dbReference>
<dbReference type="SUPFAM" id="SSF55785">
    <property type="entry name" value="PYP-like sensor domain (PAS domain)"/>
    <property type="match status" value="2"/>
</dbReference>
<dbReference type="CDD" id="cd00075">
    <property type="entry name" value="HATPase"/>
    <property type="match status" value="1"/>
</dbReference>
<keyword evidence="4" id="KW-0418">Kinase</keyword>
<evidence type="ECO:0000313" key="10">
    <source>
        <dbReference type="Proteomes" id="UP000198324"/>
    </source>
</evidence>
<dbReference type="InterPro" id="IPR004358">
    <property type="entry name" value="Sig_transdc_His_kin-like_C"/>
</dbReference>
<dbReference type="PANTHER" id="PTHR43047">
    <property type="entry name" value="TWO-COMPONENT HISTIDINE PROTEIN KINASE"/>
    <property type="match status" value="1"/>
</dbReference>
<evidence type="ECO:0000256" key="4">
    <source>
        <dbReference type="ARBA" id="ARBA00022777"/>
    </source>
</evidence>
<feature type="domain" description="Histidine kinase" evidence="6">
    <location>
        <begin position="421"/>
        <end position="636"/>
    </location>
</feature>
<dbReference type="Proteomes" id="UP000198324">
    <property type="component" value="Unassembled WGS sequence"/>
</dbReference>
<keyword evidence="9" id="KW-0238">DNA-binding</keyword>
<dbReference type="PROSITE" id="PS50109">
    <property type="entry name" value="HIS_KIN"/>
    <property type="match status" value="1"/>
</dbReference>
<dbReference type="InterPro" id="IPR011006">
    <property type="entry name" value="CheY-like_superfamily"/>
</dbReference>
<dbReference type="SMART" id="SM00387">
    <property type="entry name" value="HATPase_c"/>
    <property type="match status" value="1"/>
</dbReference>
<proteinExistence type="predicted"/>
<dbReference type="InterPro" id="IPR036890">
    <property type="entry name" value="HATPase_C_sf"/>
</dbReference>
<dbReference type="GO" id="GO:0005886">
    <property type="term" value="C:plasma membrane"/>
    <property type="evidence" value="ECO:0007669"/>
    <property type="project" value="TreeGrafter"/>
</dbReference>
<keyword evidence="10" id="KW-1185">Reference proteome</keyword>
<dbReference type="GO" id="GO:0009927">
    <property type="term" value="F:histidine phosphotransfer kinase activity"/>
    <property type="evidence" value="ECO:0007669"/>
    <property type="project" value="TreeGrafter"/>
</dbReference>
<evidence type="ECO:0000313" key="9">
    <source>
        <dbReference type="EMBL" id="SNS13945.1"/>
    </source>
</evidence>
<dbReference type="PROSITE" id="PS50113">
    <property type="entry name" value="PAC"/>
    <property type="match status" value="1"/>
</dbReference>
<evidence type="ECO:0000259" key="8">
    <source>
        <dbReference type="PROSITE" id="PS50113"/>
    </source>
</evidence>
<feature type="domain" description="Response regulatory" evidence="7">
    <location>
        <begin position="4"/>
        <end position="118"/>
    </location>
</feature>
<dbReference type="GO" id="GO:0003677">
    <property type="term" value="F:DNA binding"/>
    <property type="evidence" value="ECO:0007669"/>
    <property type="project" value="UniProtKB-KW"/>
</dbReference>
<gene>
    <name evidence="9" type="ORF">SAMN04488503_2895</name>
</gene>
<evidence type="ECO:0000256" key="3">
    <source>
        <dbReference type="ARBA" id="ARBA00022679"/>
    </source>
</evidence>
<dbReference type="SMART" id="SM00448">
    <property type="entry name" value="REC"/>
    <property type="match status" value="1"/>
</dbReference>